<reference evidence="3" key="2">
    <citation type="submission" date="2020-04" db="EMBL/GenBank/DDBJ databases">
        <title>Tenacibaculum mesophilum bac2.</title>
        <authorList>
            <person name="Li M."/>
        </authorList>
    </citation>
    <scope>NUCLEOTIDE SEQUENCE</scope>
    <source>
        <strain evidence="3">Bac2</strain>
    </source>
</reference>
<gene>
    <name evidence="2" type="ORF">D6200_07285</name>
    <name evidence="3" type="ORF">HER15_06020</name>
</gene>
<evidence type="ECO:0000259" key="1">
    <source>
        <dbReference type="Pfam" id="PF06983"/>
    </source>
</evidence>
<dbReference type="EMBL" id="CP050861">
    <property type="protein sequence ID" value="UTD15052.1"/>
    <property type="molecule type" value="Genomic_DNA"/>
</dbReference>
<name>A0AAE9MKQ1_9FLAO</name>
<dbReference type="Proteomes" id="UP000269693">
    <property type="component" value="Chromosome"/>
</dbReference>
<dbReference type="PANTHER" id="PTHR33990">
    <property type="entry name" value="PROTEIN YJDN-RELATED"/>
    <property type="match status" value="1"/>
</dbReference>
<accession>A0AAE9MKQ1</accession>
<dbReference type="InterPro" id="IPR029068">
    <property type="entry name" value="Glyas_Bleomycin-R_OHBP_Dase"/>
</dbReference>
<dbReference type="AlphaFoldDB" id="A0AAE9MKQ1"/>
<dbReference type="SUPFAM" id="SSF54593">
    <property type="entry name" value="Glyoxalase/Bleomycin resistance protein/Dihydroxybiphenyl dioxygenase"/>
    <property type="match status" value="1"/>
</dbReference>
<feature type="domain" description="PhnB-like" evidence="1">
    <location>
        <begin position="3"/>
        <end position="129"/>
    </location>
</feature>
<organism evidence="3 5">
    <name type="scientific">Tenacibaculum mesophilum</name>
    <dbReference type="NCBI Taxonomy" id="104268"/>
    <lineage>
        <taxon>Bacteria</taxon>
        <taxon>Pseudomonadati</taxon>
        <taxon>Bacteroidota</taxon>
        <taxon>Flavobacteriia</taxon>
        <taxon>Flavobacteriales</taxon>
        <taxon>Flavobacteriaceae</taxon>
        <taxon>Tenacibaculum</taxon>
    </lineage>
</organism>
<sequence>MNIQAYLAFRGECQNALNFYADLFNAKIVNKQTYKDSKRDIPEDYRHKIQHAELKGKGIHIMAYDVSPDTPLNSGNNIQMSVDLDDEEKATVVFNELSNGGIVHTELLETEWNALYGACTDKFNIRWMVNCKL</sequence>
<keyword evidence="4" id="KW-1185">Reference proteome</keyword>
<dbReference type="Gene3D" id="3.10.180.10">
    <property type="entry name" value="2,3-Dihydroxybiphenyl 1,2-Dioxygenase, domain 1"/>
    <property type="match status" value="1"/>
</dbReference>
<evidence type="ECO:0000313" key="2">
    <source>
        <dbReference type="EMBL" id="AZJ32372.1"/>
    </source>
</evidence>
<evidence type="ECO:0000313" key="5">
    <source>
        <dbReference type="Proteomes" id="UP001056837"/>
    </source>
</evidence>
<evidence type="ECO:0000313" key="4">
    <source>
        <dbReference type="Proteomes" id="UP000269693"/>
    </source>
</evidence>
<dbReference type="Pfam" id="PF06983">
    <property type="entry name" value="3-dmu-9_3-mt"/>
    <property type="match status" value="1"/>
</dbReference>
<dbReference type="PANTHER" id="PTHR33990:SF1">
    <property type="entry name" value="PROTEIN YJDN"/>
    <property type="match status" value="1"/>
</dbReference>
<dbReference type="Proteomes" id="UP001056837">
    <property type="component" value="Chromosome"/>
</dbReference>
<dbReference type="EMBL" id="CP032544">
    <property type="protein sequence ID" value="AZJ32372.1"/>
    <property type="molecule type" value="Genomic_DNA"/>
</dbReference>
<dbReference type="InterPro" id="IPR028973">
    <property type="entry name" value="PhnB-like"/>
</dbReference>
<dbReference type="CDD" id="cd06588">
    <property type="entry name" value="PhnB_like"/>
    <property type="match status" value="1"/>
</dbReference>
<protein>
    <submittedName>
        <fullName evidence="3">VOC family protein</fullName>
    </submittedName>
</protein>
<dbReference type="RefSeq" id="WP_047790068.1">
    <property type="nucleotide sequence ID" value="NZ_CANLMG010000009.1"/>
</dbReference>
<proteinExistence type="predicted"/>
<reference evidence="2 4" key="1">
    <citation type="submission" date="2018-09" db="EMBL/GenBank/DDBJ databases">
        <title>Insights into the microbiota of Asian seabass (Lates calcarifer) with tenacibaculosis symptoms and description of sp. nov. Tenacibaculum singaporense.</title>
        <authorList>
            <person name="Miyake S."/>
            <person name="Soh M."/>
            <person name="Azman M.N."/>
            <person name="Ngoh S.Y."/>
            <person name="Orban L."/>
            <person name="Seedorf H."/>
        </authorList>
    </citation>
    <scope>NUCLEOTIDE SEQUENCE [LARGE SCALE GENOMIC DNA]</scope>
    <source>
        <strain evidence="2 4">DSM 13764</strain>
    </source>
</reference>
<evidence type="ECO:0000313" key="3">
    <source>
        <dbReference type="EMBL" id="UTD15052.1"/>
    </source>
</evidence>